<keyword evidence="1" id="KW-0597">Phosphoprotein</keyword>
<dbReference type="CDD" id="cd17557">
    <property type="entry name" value="REC_Rcp-like"/>
    <property type="match status" value="1"/>
</dbReference>
<protein>
    <submittedName>
        <fullName evidence="3">Response regulator</fullName>
    </submittedName>
</protein>
<proteinExistence type="predicted"/>
<dbReference type="PROSITE" id="PS50110">
    <property type="entry name" value="RESPONSE_REGULATORY"/>
    <property type="match status" value="1"/>
</dbReference>
<evidence type="ECO:0000259" key="2">
    <source>
        <dbReference type="PROSITE" id="PS50110"/>
    </source>
</evidence>
<name>A0ABV4YAK0_9CYAN</name>
<organism evidence="3 4">
    <name type="scientific">Floridaenema fluviatile BLCC-F154</name>
    <dbReference type="NCBI Taxonomy" id="3153640"/>
    <lineage>
        <taxon>Bacteria</taxon>
        <taxon>Bacillati</taxon>
        <taxon>Cyanobacteriota</taxon>
        <taxon>Cyanophyceae</taxon>
        <taxon>Oscillatoriophycideae</taxon>
        <taxon>Aerosakkonematales</taxon>
        <taxon>Aerosakkonemataceae</taxon>
        <taxon>Floridanema</taxon>
        <taxon>Floridanema fluviatile</taxon>
    </lineage>
</organism>
<dbReference type="EMBL" id="JBHFNS010000046">
    <property type="protein sequence ID" value="MFB2935837.1"/>
    <property type="molecule type" value="Genomic_DNA"/>
</dbReference>
<evidence type="ECO:0000313" key="3">
    <source>
        <dbReference type="EMBL" id="MFB2935837.1"/>
    </source>
</evidence>
<dbReference type="Proteomes" id="UP001576776">
    <property type="component" value="Unassembled WGS sequence"/>
</dbReference>
<dbReference type="PANTHER" id="PTHR44520">
    <property type="entry name" value="RESPONSE REGULATOR RCP1-RELATED"/>
    <property type="match status" value="1"/>
</dbReference>
<dbReference type="PANTHER" id="PTHR44520:SF1">
    <property type="entry name" value="TWO-COMPONENT SYSTEM REGULATORY PROTEIN"/>
    <property type="match status" value="1"/>
</dbReference>
<dbReference type="Pfam" id="PF00072">
    <property type="entry name" value="Response_reg"/>
    <property type="match status" value="1"/>
</dbReference>
<dbReference type="SUPFAM" id="SSF52172">
    <property type="entry name" value="CheY-like"/>
    <property type="match status" value="1"/>
</dbReference>
<sequence>MRNSMNLNTPGLLLLVEDNADDEELTLMAFEQGGITNPVVVARDGVEALDYLFGTGVYCDRSPDELPALILLDLQLPRINGLEVLQRIKSSRKTQLIPVVILTTSNEQQDLVESYSLGCNSYIQKPVDYDRFLNVIQQLGMYWLVINSSPPLLAAYDE</sequence>
<dbReference type="SMART" id="SM00448">
    <property type="entry name" value="REC"/>
    <property type="match status" value="1"/>
</dbReference>
<evidence type="ECO:0000313" key="4">
    <source>
        <dbReference type="Proteomes" id="UP001576776"/>
    </source>
</evidence>
<reference evidence="3 4" key="1">
    <citation type="submission" date="2024-09" db="EMBL/GenBank/DDBJ databases">
        <title>Floridaenema gen nov. (Aerosakkonemataceae, Aerosakkonematales ord. nov., Cyanobacteria) from benthic tropical and subtropical fresh waters, with the description of four new species.</title>
        <authorList>
            <person name="Moretto J.A."/>
            <person name="Berthold D.E."/>
            <person name="Lefler F.W."/>
            <person name="Huang I.-S."/>
            <person name="Laughinghouse H. IV."/>
        </authorList>
    </citation>
    <scope>NUCLEOTIDE SEQUENCE [LARGE SCALE GENOMIC DNA]</scope>
    <source>
        <strain evidence="3 4">BLCC-F154</strain>
    </source>
</reference>
<dbReference type="InterPro" id="IPR001789">
    <property type="entry name" value="Sig_transdc_resp-reg_receiver"/>
</dbReference>
<dbReference type="InterPro" id="IPR052893">
    <property type="entry name" value="TCS_response_regulator"/>
</dbReference>
<dbReference type="InterPro" id="IPR011006">
    <property type="entry name" value="CheY-like_superfamily"/>
</dbReference>
<gene>
    <name evidence="3" type="ORF">ACE1B6_11345</name>
</gene>
<feature type="modified residue" description="4-aspartylphosphate" evidence="1">
    <location>
        <position position="73"/>
    </location>
</feature>
<keyword evidence="4" id="KW-1185">Reference proteome</keyword>
<dbReference type="Gene3D" id="3.40.50.2300">
    <property type="match status" value="1"/>
</dbReference>
<evidence type="ECO:0000256" key="1">
    <source>
        <dbReference type="PROSITE-ProRule" id="PRU00169"/>
    </source>
</evidence>
<feature type="domain" description="Response regulatory" evidence="2">
    <location>
        <begin position="12"/>
        <end position="140"/>
    </location>
</feature>
<accession>A0ABV4YAK0</accession>
<comment type="caution">
    <text evidence="3">The sequence shown here is derived from an EMBL/GenBank/DDBJ whole genome shotgun (WGS) entry which is preliminary data.</text>
</comment>